<organism evidence="1">
    <name type="scientific">Cyberlindnera fabianii</name>
    <name type="common">Yeast</name>
    <name type="synonym">Hansenula fabianii</name>
    <dbReference type="NCBI Taxonomy" id="36022"/>
    <lineage>
        <taxon>Eukaryota</taxon>
        <taxon>Fungi</taxon>
        <taxon>Dikarya</taxon>
        <taxon>Ascomycota</taxon>
        <taxon>Saccharomycotina</taxon>
        <taxon>Saccharomycetes</taxon>
        <taxon>Phaffomycetales</taxon>
        <taxon>Phaffomycetaceae</taxon>
        <taxon>Cyberlindnera</taxon>
    </lineage>
</organism>
<sequence>MLRAFNSACAKNPQANSFFLSEQVLSFGSCLSSPINMKIHFVPSSVYPWQPDAPHLDILKGVCVNLRRHCKSLRCCQKLELYSEFRKFCREFRCHDNKAPLLSHHEAYGTLVRLSCIFLRCGNYRFIPASHHSCPFLIMIILFPKWFIRLADP</sequence>
<dbReference type="AlphaFoldDB" id="A0A061ATD0"/>
<name>A0A061ATD0_CYBFA</name>
<gene>
    <name evidence="1" type="ORF">CYFA0S_05e05142g</name>
</gene>
<reference evidence="1" key="1">
    <citation type="journal article" date="2014" name="Genome Announc.">
        <title>Genome sequence of the yeast Cyberlindnera fabianii (Hansenula fabianii).</title>
        <authorList>
            <person name="Freel K.C."/>
            <person name="Sarilar V."/>
            <person name="Neuveglise C."/>
            <person name="Devillers H."/>
            <person name="Friedrich A."/>
            <person name="Schacherer J."/>
        </authorList>
    </citation>
    <scope>NUCLEOTIDE SEQUENCE</scope>
    <source>
        <strain evidence="1">YJS4271</strain>
    </source>
</reference>
<evidence type="ECO:0000313" key="1">
    <source>
        <dbReference type="EMBL" id="CDR40847.1"/>
    </source>
</evidence>
<accession>A0A061ATD0</accession>
<proteinExistence type="predicted"/>
<dbReference type="EMBL" id="LK052890">
    <property type="protein sequence ID" value="CDR40847.1"/>
    <property type="molecule type" value="Genomic_DNA"/>
</dbReference>
<protein>
    <submittedName>
        <fullName evidence="1">CYFA0S05e05142g1_1</fullName>
    </submittedName>
</protein>